<sequence>MKTLLRLTTLIAVGAMLAACATTNYYPHESRDNSYSGKGGSRFTTEGMDVWFIGEPDRKYAILGYIEDSFNSAVDERHQSISAGVLKKAREIGADALIEVVTSSQTGSSISTGGMFGSRHSGMGIGFGFPLSEQRSARYTAVKYLN</sequence>
<evidence type="ECO:0000256" key="1">
    <source>
        <dbReference type="SAM" id="SignalP"/>
    </source>
</evidence>
<accession>A0ABV2TN12</accession>
<protein>
    <recommendedName>
        <fullName evidence="4">Lipoprotein</fullName>
    </recommendedName>
</protein>
<dbReference type="RefSeq" id="WP_354601006.1">
    <property type="nucleotide sequence ID" value="NZ_JBEWZI010000009.1"/>
</dbReference>
<evidence type="ECO:0000313" key="3">
    <source>
        <dbReference type="Proteomes" id="UP001549691"/>
    </source>
</evidence>
<organism evidence="2 3">
    <name type="scientific">Uliginosibacterium flavum</name>
    <dbReference type="NCBI Taxonomy" id="1396831"/>
    <lineage>
        <taxon>Bacteria</taxon>
        <taxon>Pseudomonadati</taxon>
        <taxon>Pseudomonadota</taxon>
        <taxon>Betaproteobacteria</taxon>
        <taxon>Rhodocyclales</taxon>
        <taxon>Zoogloeaceae</taxon>
        <taxon>Uliginosibacterium</taxon>
    </lineage>
</organism>
<evidence type="ECO:0008006" key="4">
    <source>
        <dbReference type="Google" id="ProtNLM"/>
    </source>
</evidence>
<keyword evidence="1" id="KW-0732">Signal</keyword>
<reference evidence="2 3" key="1">
    <citation type="submission" date="2024-07" db="EMBL/GenBank/DDBJ databases">
        <title>Uliginosibacterium flavum JJ3220;KACC:17644.</title>
        <authorList>
            <person name="Kim M.K."/>
        </authorList>
    </citation>
    <scope>NUCLEOTIDE SEQUENCE [LARGE SCALE GENOMIC DNA]</scope>
    <source>
        <strain evidence="2 3">KACC:17644</strain>
    </source>
</reference>
<dbReference type="EMBL" id="JBEWZI010000009">
    <property type="protein sequence ID" value="MET7014548.1"/>
    <property type="molecule type" value="Genomic_DNA"/>
</dbReference>
<proteinExistence type="predicted"/>
<name>A0ABV2TN12_9RHOO</name>
<dbReference type="PROSITE" id="PS51257">
    <property type="entry name" value="PROKAR_LIPOPROTEIN"/>
    <property type="match status" value="1"/>
</dbReference>
<feature type="chain" id="PRO_5045807631" description="Lipoprotein" evidence="1">
    <location>
        <begin position="22"/>
        <end position="146"/>
    </location>
</feature>
<gene>
    <name evidence="2" type="ORF">ABXR19_10150</name>
</gene>
<comment type="caution">
    <text evidence="2">The sequence shown here is derived from an EMBL/GenBank/DDBJ whole genome shotgun (WGS) entry which is preliminary data.</text>
</comment>
<evidence type="ECO:0000313" key="2">
    <source>
        <dbReference type="EMBL" id="MET7014548.1"/>
    </source>
</evidence>
<dbReference type="Proteomes" id="UP001549691">
    <property type="component" value="Unassembled WGS sequence"/>
</dbReference>
<keyword evidence="3" id="KW-1185">Reference proteome</keyword>
<feature type="signal peptide" evidence="1">
    <location>
        <begin position="1"/>
        <end position="21"/>
    </location>
</feature>